<feature type="domain" description="Cysteine-rich" evidence="5">
    <location>
        <begin position="848"/>
        <end position="929"/>
    </location>
</feature>
<evidence type="ECO:0000259" key="6">
    <source>
        <dbReference type="Pfam" id="PF07992"/>
    </source>
</evidence>
<dbReference type="SUPFAM" id="SSF51971">
    <property type="entry name" value="Nucleotide-binding domain"/>
    <property type="match status" value="1"/>
</dbReference>
<protein>
    <submittedName>
        <fullName evidence="8">NADPH-dependent glutamate synthase beta chain</fullName>
    </submittedName>
</protein>
<dbReference type="PANTHER" id="PTHR42783:SF3">
    <property type="entry name" value="GLUTAMATE SYNTHASE [NADPH] SMALL CHAIN-RELATED"/>
    <property type="match status" value="1"/>
</dbReference>
<accession>A0A1H9PG92</accession>
<evidence type="ECO:0000313" key="9">
    <source>
        <dbReference type="Proteomes" id="UP000198556"/>
    </source>
</evidence>
<dbReference type="InterPro" id="IPR004017">
    <property type="entry name" value="Cys_rich_dom"/>
</dbReference>
<evidence type="ECO:0000256" key="2">
    <source>
        <dbReference type="ARBA" id="ARBA00023004"/>
    </source>
</evidence>
<feature type="domain" description="Cysteine-rich" evidence="5">
    <location>
        <begin position="728"/>
        <end position="807"/>
    </location>
</feature>
<dbReference type="Gene3D" id="1.10.1060.10">
    <property type="entry name" value="Alpha-helical ferredoxin"/>
    <property type="match status" value="2"/>
</dbReference>
<evidence type="ECO:0000259" key="7">
    <source>
        <dbReference type="Pfam" id="PF14691"/>
    </source>
</evidence>
<dbReference type="InterPro" id="IPR036188">
    <property type="entry name" value="FAD/NAD-bd_sf"/>
</dbReference>
<dbReference type="InterPro" id="IPR009051">
    <property type="entry name" value="Helical_ferredxn"/>
</dbReference>
<evidence type="ECO:0000256" key="4">
    <source>
        <dbReference type="SAM" id="MobiDB-lite"/>
    </source>
</evidence>
<dbReference type="Pfam" id="PF13534">
    <property type="entry name" value="Fer4_17"/>
    <property type="match status" value="1"/>
</dbReference>
<dbReference type="InterPro" id="IPR017900">
    <property type="entry name" value="4Fe4S_Fe_S_CS"/>
</dbReference>
<keyword evidence="9" id="KW-1185">Reference proteome</keyword>
<evidence type="ECO:0000256" key="1">
    <source>
        <dbReference type="ARBA" id="ARBA00022723"/>
    </source>
</evidence>
<dbReference type="Pfam" id="PF02754">
    <property type="entry name" value="CCG"/>
    <property type="match status" value="2"/>
</dbReference>
<dbReference type="AlphaFoldDB" id="A0A1H9PG92"/>
<feature type="domain" description="FAD/NAD(P)-binding" evidence="6">
    <location>
        <begin position="114"/>
        <end position="411"/>
    </location>
</feature>
<dbReference type="Pfam" id="PF14691">
    <property type="entry name" value="Fer4_20"/>
    <property type="match status" value="1"/>
</dbReference>
<evidence type="ECO:0000256" key="3">
    <source>
        <dbReference type="ARBA" id="ARBA00023014"/>
    </source>
</evidence>
<evidence type="ECO:0000259" key="5">
    <source>
        <dbReference type="Pfam" id="PF02754"/>
    </source>
</evidence>
<dbReference type="PROSITE" id="PS00198">
    <property type="entry name" value="4FE4S_FER_1"/>
    <property type="match status" value="1"/>
</dbReference>
<dbReference type="EMBL" id="FOGF01000057">
    <property type="protein sequence ID" value="SER46869.1"/>
    <property type="molecule type" value="Genomic_DNA"/>
</dbReference>
<dbReference type="InterPro" id="IPR028261">
    <property type="entry name" value="DPD_II"/>
</dbReference>
<feature type="domain" description="Dihydroprymidine dehydrogenase" evidence="7">
    <location>
        <begin position="17"/>
        <end position="102"/>
    </location>
</feature>
<dbReference type="GO" id="GO:0046872">
    <property type="term" value="F:metal ion binding"/>
    <property type="evidence" value="ECO:0007669"/>
    <property type="project" value="UniProtKB-KW"/>
</dbReference>
<reference evidence="8 9" key="1">
    <citation type="submission" date="2016-10" db="EMBL/GenBank/DDBJ databases">
        <authorList>
            <person name="de Groot N.N."/>
        </authorList>
    </citation>
    <scope>NUCLEOTIDE SEQUENCE [LARGE SCALE GENOMIC DNA]</scope>
    <source>
        <strain evidence="8 9">DSM 15827</strain>
    </source>
</reference>
<feature type="region of interest" description="Disordered" evidence="4">
    <location>
        <begin position="695"/>
        <end position="722"/>
    </location>
</feature>
<dbReference type="InterPro" id="IPR023753">
    <property type="entry name" value="FAD/NAD-binding_dom"/>
</dbReference>
<proteinExistence type="predicted"/>
<dbReference type="PANTHER" id="PTHR42783">
    <property type="entry name" value="GLUTAMATE SYNTHASE [NADPH] SMALL CHAIN"/>
    <property type="match status" value="1"/>
</dbReference>
<evidence type="ECO:0000313" key="8">
    <source>
        <dbReference type="EMBL" id="SER46869.1"/>
    </source>
</evidence>
<dbReference type="PRINTS" id="PR00419">
    <property type="entry name" value="ADXRDTASE"/>
</dbReference>
<dbReference type="GO" id="GO:0016491">
    <property type="term" value="F:oxidoreductase activity"/>
    <property type="evidence" value="ECO:0007669"/>
    <property type="project" value="InterPro"/>
</dbReference>
<dbReference type="Pfam" id="PF07992">
    <property type="entry name" value="Pyr_redox_2"/>
    <property type="match status" value="1"/>
</dbReference>
<dbReference type="Gene3D" id="3.50.50.60">
    <property type="entry name" value="FAD/NAD(P)-binding domain"/>
    <property type="match status" value="2"/>
</dbReference>
<dbReference type="STRING" id="137733.SAMN05421767_1578"/>
<sequence length="980" mass="108927">MLDKQVIKNMEELVDGCMGEETAACQATCPMHTDVKEYIRLIRDGEGTEAIKVIRDKLFLPGSLGRICAHPCEAQCKWNEGKSPMAIASLKRYAADNFDEEGIWDLTTAPETGKKVAVIGAGPSGLQAAIDLRRQGIAVTIFEKLPVRGGMLAVGIPAYRLPRHVLEHEITYLDKLGVEFKMNCEIGKDVQFDEIINEFDSVVVAVGKHQGRVDRNLENWDAKGIFSAAEFLKEAALTGDVKEAGTKALVIGGGDVAMDCARTAARVGSIEKVYSACLEDSFDHMFASNHEIKGAIDEGVSFNHAQAIKTIHKDENGRVSGVTMKECLGMFDAEGRFSPQFNEDKTFDLTVDTIVFAIGQGVDAEFAGDALEQRRNSTFECDPETLQANTNEKIFVTGDASGESVIAIQAMATGRRAAESVRRYLNNEDLREGRNIDDTKTYTTKLDMPTNWDEIEGTRMGMAELPARERIQSFEEVLLGYTADEAHNEADRCRQCECRLCMTECIMMNDYASCPKALFREYLEKGHEKMDKMIAYSCNECSQCTLVCPKSYDIRENFMGIKRAYAEENDGVVAIDELLESEEAQVLECADEYCTTVPGKNTDSNLPSKEVVETVVETVIHEVIDNVIDTVVDAVSDERCACGKKPKSACCGGKHHEEKTSCGCNTHKGTGESMTQETHTHKHENCACKHQEQQPKQTGCGCRGQKEPATTNQAPAQTPKKKKKTKYVYAPGCTVSALSPEANENILRHLKDSLGEENVGAMLRCCGKVTGFLGENAKFDERNAMAIDELDEMGAEVIITVCPSCYKVFGKTNRNQRMISYWDLMHDLIGLPEGAKGIGKDSDIVFNIHDSCVTRDVSSHHESIRWMLDEMGYKWEEIERNGMRTRCCGVGGMVCSSNPELYERVYTRRVNDFNQNDILTYCGSCNGTMMTAGKNSVHILNLLFGDTYMKADLGKRPYDTTEEMWENRLATKERFEKFKD</sequence>
<dbReference type="GO" id="GO:0051536">
    <property type="term" value="F:iron-sulfur cluster binding"/>
    <property type="evidence" value="ECO:0007669"/>
    <property type="project" value="UniProtKB-KW"/>
</dbReference>
<dbReference type="Proteomes" id="UP000198556">
    <property type="component" value="Unassembled WGS sequence"/>
</dbReference>
<name>A0A1H9PG92_9LACT</name>
<dbReference type="SUPFAM" id="SSF46548">
    <property type="entry name" value="alpha-helical ferredoxin"/>
    <property type="match status" value="2"/>
</dbReference>
<keyword evidence="3" id="KW-0411">Iron-sulfur</keyword>
<keyword evidence="1" id="KW-0479">Metal-binding</keyword>
<dbReference type="RefSeq" id="WP_218138948.1">
    <property type="nucleotide sequence ID" value="NZ_FOGF01000057.1"/>
</dbReference>
<gene>
    <name evidence="8" type="ORF">SAMN05421767_1578</name>
</gene>
<keyword evidence="2" id="KW-0408">Iron</keyword>
<organism evidence="8 9">
    <name type="scientific">Granulicatella balaenopterae</name>
    <dbReference type="NCBI Taxonomy" id="137733"/>
    <lineage>
        <taxon>Bacteria</taxon>
        <taxon>Bacillati</taxon>
        <taxon>Bacillota</taxon>
        <taxon>Bacilli</taxon>
        <taxon>Lactobacillales</taxon>
        <taxon>Carnobacteriaceae</taxon>
        <taxon>Granulicatella</taxon>
    </lineage>
</organism>